<evidence type="ECO:0000313" key="9">
    <source>
        <dbReference type="EMBL" id="KAK4548653.1"/>
    </source>
</evidence>
<keyword evidence="2" id="KW-0479">Metal-binding</keyword>
<dbReference type="GO" id="GO:0008270">
    <property type="term" value="F:zinc ion binding"/>
    <property type="evidence" value="ECO:0007669"/>
    <property type="project" value="UniProtKB-KW"/>
</dbReference>
<dbReference type="InterPro" id="IPR037869">
    <property type="entry name" value="Spp1/CFP1"/>
</dbReference>
<dbReference type="EMBL" id="JAVFHQ010000007">
    <property type="protein sequence ID" value="KAK4548653.1"/>
    <property type="molecule type" value="Genomic_DNA"/>
</dbReference>
<feature type="compositionally biased region" description="Low complexity" evidence="7">
    <location>
        <begin position="59"/>
        <end position="71"/>
    </location>
</feature>
<name>A0AAV9JT36_9PEZI</name>
<evidence type="ECO:0000256" key="3">
    <source>
        <dbReference type="ARBA" id="ARBA00022771"/>
    </source>
</evidence>
<dbReference type="PROSITE" id="PS50016">
    <property type="entry name" value="ZF_PHD_2"/>
    <property type="match status" value="1"/>
</dbReference>
<keyword evidence="10" id="KW-1185">Reference proteome</keyword>
<evidence type="ECO:0000256" key="6">
    <source>
        <dbReference type="PROSITE-ProRule" id="PRU00146"/>
    </source>
</evidence>
<dbReference type="SMART" id="SM00249">
    <property type="entry name" value="PHD"/>
    <property type="match status" value="1"/>
</dbReference>
<evidence type="ECO:0000256" key="1">
    <source>
        <dbReference type="ARBA" id="ARBA00004123"/>
    </source>
</evidence>
<feature type="compositionally biased region" description="Acidic residues" evidence="7">
    <location>
        <begin position="799"/>
        <end position="808"/>
    </location>
</feature>
<feature type="compositionally biased region" description="Low complexity" evidence="7">
    <location>
        <begin position="352"/>
        <end position="382"/>
    </location>
</feature>
<dbReference type="InterPro" id="IPR001965">
    <property type="entry name" value="Znf_PHD"/>
</dbReference>
<feature type="compositionally biased region" description="Polar residues" evidence="7">
    <location>
        <begin position="193"/>
        <end position="208"/>
    </location>
</feature>
<sequence length="862" mass="92533">MSFSLSSLLNPEPAEPHFTESVRKDSLPPIQHVQSPDAYHPASSPRVASAPSEHHFSYPPATAQEAAQALASLSASCAPPPTQYYGFSAPDYPPDDRRTSFEHRSSSSHGASIELPPPSADGRKMSSHSPTLEAYQVTSRSPEQRRSSMIAPVQPGFTLPPIQGFSFNSTQQEQTRRASLAHSPMQGYGAPQTADSHVQQSIAESPSSLPAAKNSDLAAVPTEPAAPPMSQPSLPAPITTSTPLMAAQMDGVTSSPADIKQEGMPTPRASSPQLEVETHTSKKVASLKNEHGLRTQSPLRESSVPVPSTEMSAPEQAAASKKRPAKKGTATARKAPPSKKRKLEVVRSETPSSRASKPAALKASSSSKGTPANSSPAPSNRSRSAEPNDEYDEDEDVEDGDGDGDGDVYCICRKPDNGTFMIGCDGTCDDWYHGKCVGIEERDKNLIDKYMCPRCANAGIGRTSWKRMCRRGGCRQPARVGKSKGGKEGSKYCSEDCGVLYFREMVSRTRNREDTLKSRSSRRKGSTERMAMDDDLGAKGGALAAGEVKSLIEGSKTAEDFKRLGEGVLSPPPTPDGKDASSARGSEYTEAEAHALEHIHKRKNDARRRHQVLKDRMKFVTMIKQAASRTATEKELKPKEYCGYDPRLEWTEEQFAEWRDSAAGRQAFELETLATEHNHGKDKEDTDIGMTVDGGDADEHEAVYAQIAICDRKKCARHLEWGKLAVDDVRFEMSDNSDNMRALDREERGVKERAALRGKSVGAGGGEGVYGGGSVEVHGLGLMGMTNGEVGGRERDGEGMEVEADESAEVPQGVAGGGHDTGVPTAREPEESSGLNGVAAEAQAMPTEPESMAMMAVDPAAA</sequence>
<gene>
    <name evidence="9" type="ORF">LTR36_009564</name>
</gene>
<dbReference type="Pfam" id="PF00628">
    <property type="entry name" value="PHD"/>
    <property type="match status" value="1"/>
</dbReference>
<evidence type="ECO:0000259" key="8">
    <source>
        <dbReference type="PROSITE" id="PS50016"/>
    </source>
</evidence>
<evidence type="ECO:0000256" key="2">
    <source>
        <dbReference type="ARBA" id="ARBA00022723"/>
    </source>
</evidence>
<proteinExistence type="predicted"/>
<dbReference type="AlphaFoldDB" id="A0AAV9JT36"/>
<organism evidence="9 10">
    <name type="scientific">Oleoguttula mirabilis</name>
    <dbReference type="NCBI Taxonomy" id="1507867"/>
    <lineage>
        <taxon>Eukaryota</taxon>
        <taxon>Fungi</taxon>
        <taxon>Dikarya</taxon>
        <taxon>Ascomycota</taxon>
        <taxon>Pezizomycotina</taxon>
        <taxon>Dothideomycetes</taxon>
        <taxon>Dothideomycetidae</taxon>
        <taxon>Mycosphaerellales</taxon>
        <taxon>Teratosphaeriaceae</taxon>
        <taxon>Oleoguttula</taxon>
    </lineage>
</organism>
<feature type="compositionally biased region" description="Basic and acidic residues" evidence="7">
    <location>
        <begin position="14"/>
        <end position="26"/>
    </location>
</feature>
<dbReference type="PROSITE" id="PS01359">
    <property type="entry name" value="ZF_PHD_1"/>
    <property type="match status" value="1"/>
</dbReference>
<feature type="domain" description="PHD-type" evidence="8">
    <location>
        <begin position="407"/>
        <end position="458"/>
    </location>
</feature>
<comment type="subcellular location">
    <subcellularLocation>
        <location evidence="1">Nucleus</location>
    </subcellularLocation>
</comment>
<feature type="region of interest" description="Disordered" evidence="7">
    <location>
        <begin position="1"/>
        <end position="71"/>
    </location>
</feature>
<keyword evidence="5" id="KW-0539">Nucleus</keyword>
<dbReference type="InterPro" id="IPR011011">
    <property type="entry name" value="Znf_FYVE_PHD"/>
</dbReference>
<dbReference type="Proteomes" id="UP001324427">
    <property type="component" value="Unassembled WGS sequence"/>
</dbReference>
<dbReference type="PANTHER" id="PTHR46174">
    <property type="entry name" value="CXXC-TYPE ZINC FINGER PROTEIN 1"/>
    <property type="match status" value="1"/>
</dbReference>
<dbReference type="GO" id="GO:0048188">
    <property type="term" value="C:Set1C/COMPASS complex"/>
    <property type="evidence" value="ECO:0007669"/>
    <property type="project" value="InterPro"/>
</dbReference>
<evidence type="ECO:0000256" key="4">
    <source>
        <dbReference type="ARBA" id="ARBA00022833"/>
    </source>
</evidence>
<protein>
    <recommendedName>
        <fullName evidence="8">PHD-type domain-containing protein</fullName>
    </recommendedName>
</protein>
<comment type="caution">
    <text evidence="9">The sequence shown here is derived from an EMBL/GenBank/DDBJ whole genome shotgun (WGS) entry which is preliminary data.</text>
</comment>
<feature type="compositionally biased region" description="Basic and acidic residues" evidence="7">
    <location>
        <begin position="94"/>
        <end position="105"/>
    </location>
</feature>
<feature type="region of interest" description="Disordered" evidence="7">
    <location>
        <begin position="83"/>
        <end position="402"/>
    </location>
</feature>
<dbReference type="Gene3D" id="3.30.40.10">
    <property type="entry name" value="Zinc/RING finger domain, C3HC4 (zinc finger)"/>
    <property type="match status" value="1"/>
</dbReference>
<feature type="region of interest" description="Disordered" evidence="7">
    <location>
        <begin position="793"/>
        <end position="837"/>
    </location>
</feature>
<feature type="compositionally biased region" description="Low complexity" evidence="7">
    <location>
        <begin position="41"/>
        <end position="51"/>
    </location>
</feature>
<evidence type="ECO:0000256" key="7">
    <source>
        <dbReference type="SAM" id="MobiDB-lite"/>
    </source>
</evidence>
<feature type="region of interest" description="Disordered" evidence="7">
    <location>
        <begin position="564"/>
        <end position="588"/>
    </location>
</feature>
<evidence type="ECO:0000256" key="5">
    <source>
        <dbReference type="ARBA" id="ARBA00023242"/>
    </source>
</evidence>
<feature type="region of interest" description="Disordered" evidence="7">
    <location>
        <begin position="511"/>
        <end position="537"/>
    </location>
</feature>
<keyword evidence="4" id="KW-0862">Zinc</keyword>
<accession>A0AAV9JT36</accession>
<dbReference type="InterPro" id="IPR019787">
    <property type="entry name" value="Znf_PHD-finger"/>
</dbReference>
<feature type="compositionally biased region" description="Polar residues" evidence="7">
    <location>
        <begin position="294"/>
        <end position="311"/>
    </location>
</feature>
<dbReference type="InterPro" id="IPR013083">
    <property type="entry name" value="Znf_RING/FYVE/PHD"/>
</dbReference>
<dbReference type="SUPFAM" id="SSF57903">
    <property type="entry name" value="FYVE/PHD zinc finger"/>
    <property type="match status" value="1"/>
</dbReference>
<feature type="compositionally biased region" description="Acidic residues" evidence="7">
    <location>
        <begin position="387"/>
        <end position="402"/>
    </location>
</feature>
<keyword evidence="3 6" id="KW-0863">Zinc-finger</keyword>
<dbReference type="PANTHER" id="PTHR46174:SF1">
    <property type="entry name" value="CXXC-TYPE ZINC FINGER PROTEIN 1"/>
    <property type="match status" value="1"/>
</dbReference>
<evidence type="ECO:0000313" key="10">
    <source>
        <dbReference type="Proteomes" id="UP001324427"/>
    </source>
</evidence>
<dbReference type="GO" id="GO:0045893">
    <property type="term" value="P:positive regulation of DNA-templated transcription"/>
    <property type="evidence" value="ECO:0007669"/>
    <property type="project" value="TreeGrafter"/>
</dbReference>
<dbReference type="InterPro" id="IPR019786">
    <property type="entry name" value="Zinc_finger_PHD-type_CS"/>
</dbReference>
<reference evidence="9 10" key="1">
    <citation type="submission" date="2021-11" db="EMBL/GenBank/DDBJ databases">
        <title>Black yeast isolated from Biological Soil Crust.</title>
        <authorList>
            <person name="Kurbessoian T."/>
        </authorList>
    </citation>
    <scope>NUCLEOTIDE SEQUENCE [LARGE SCALE GENOMIC DNA]</scope>
    <source>
        <strain evidence="9 10">CCFEE 5522</strain>
    </source>
</reference>